<dbReference type="OrthoDB" id="9786100at2"/>
<dbReference type="PANTHER" id="PTHR43404">
    <property type="entry name" value="LIPOPOLYSACCHARIDE CHOLINEPHOSPHOTRANSFERASE LICD"/>
    <property type="match status" value="1"/>
</dbReference>
<dbReference type="AlphaFoldDB" id="A0A0B7HIV5"/>
<dbReference type="RefSeq" id="WP_018279543.1">
    <property type="nucleotide sequence ID" value="NZ_CDOF01000057.1"/>
</dbReference>
<dbReference type="InterPro" id="IPR007074">
    <property type="entry name" value="LicD/FKTN/FKRP_NTP_transf"/>
</dbReference>
<gene>
    <name evidence="2" type="ORF">CCYN74_280010</name>
</gene>
<dbReference type="Pfam" id="PF04991">
    <property type="entry name" value="LicD"/>
    <property type="match status" value="1"/>
</dbReference>
<evidence type="ECO:0000313" key="3">
    <source>
        <dbReference type="Proteomes" id="UP000038083"/>
    </source>
</evidence>
<protein>
    <submittedName>
        <fullName evidence="2">Putative LicD family protein</fullName>
    </submittedName>
</protein>
<name>A0A0B7HIV5_9FLAO</name>
<reference evidence="2 3" key="1">
    <citation type="submission" date="2015-01" db="EMBL/GenBank/DDBJ databases">
        <authorList>
            <person name="MANFREDI Pablo"/>
        </authorList>
    </citation>
    <scope>NUCLEOTIDE SEQUENCE [LARGE SCALE GENOMIC DNA]</scope>
    <source>
        <strain evidence="2 3">Ccy74</strain>
    </source>
</reference>
<dbReference type="PANTHER" id="PTHR43404:SF1">
    <property type="entry name" value="MNN4P"/>
    <property type="match status" value="1"/>
</dbReference>
<dbReference type="GO" id="GO:0009100">
    <property type="term" value="P:glycoprotein metabolic process"/>
    <property type="evidence" value="ECO:0007669"/>
    <property type="project" value="UniProtKB-ARBA"/>
</dbReference>
<dbReference type="Proteomes" id="UP000038083">
    <property type="component" value="Unassembled WGS sequence"/>
</dbReference>
<evidence type="ECO:0000313" key="2">
    <source>
        <dbReference type="EMBL" id="CEN37827.1"/>
    </source>
</evidence>
<evidence type="ECO:0000259" key="1">
    <source>
        <dbReference type="Pfam" id="PF04991"/>
    </source>
</evidence>
<organism evidence="2 3">
    <name type="scientific">Capnocytophaga cynodegmi</name>
    <dbReference type="NCBI Taxonomy" id="28189"/>
    <lineage>
        <taxon>Bacteria</taxon>
        <taxon>Pseudomonadati</taxon>
        <taxon>Bacteroidota</taxon>
        <taxon>Flavobacteriia</taxon>
        <taxon>Flavobacteriales</taxon>
        <taxon>Flavobacteriaceae</taxon>
        <taxon>Capnocytophaga</taxon>
    </lineage>
</organism>
<proteinExistence type="predicted"/>
<dbReference type="InterPro" id="IPR052942">
    <property type="entry name" value="LPS_cholinephosphotransferase"/>
</dbReference>
<feature type="domain" description="LicD/FKTN/FKRP nucleotidyltransferase" evidence="1">
    <location>
        <begin position="61"/>
        <end position="115"/>
    </location>
</feature>
<sequence length="245" mass="29314">MNTYQKIRVYVSKYLKNNNSFFGKNVRLFLSKKREKQRKKQNELFKKVHFELLSSFSAAMKELELPYWLDFGTLLGLIRDGSYIEHDTDTDFGMFLKDYSPLIVSVLEKYGFKKIKEFQIDGGKYGREIVFSYKGIHADIFFYSIDEQTNEMYTHISFVPESFHFYEMQERFGGLRPIEIKQPYMNPKFIDYKGIIISIPEKEDEYLQSCYGPQYMIKDPNYRYESFKSTNRRILENKVSVLIEK</sequence>
<dbReference type="EMBL" id="CDOG01000021">
    <property type="protein sequence ID" value="CEN37827.1"/>
    <property type="molecule type" value="Genomic_DNA"/>
</dbReference>
<accession>A0A0B7HIV5</accession>